<evidence type="ECO:0000256" key="2">
    <source>
        <dbReference type="ARBA" id="ARBA00009137"/>
    </source>
</evidence>
<evidence type="ECO:0000256" key="8">
    <source>
        <dbReference type="ARBA" id="ARBA00022958"/>
    </source>
</evidence>
<feature type="binding site" evidence="12">
    <location>
        <position position="110"/>
    </location>
    <ligand>
        <name>K(+)</name>
        <dbReference type="ChEBI" id="CHEBI:29103"/>
    </ligand>
</feature>
<comment type="subcellular location">
    <subcellularLocation>
        <location evidence="1">Cell inner membrane</location>
        <topology evidence="1">Multi-pass membrane protein</topology>
    </subcellularLocation>
</comment>
<feature type="transmembrane region" description="Helical" evidence="13">
    <location>
        <begin position="394"/>
        <end position="417"/>
    </location>
</feature>
<feature type="transmembrane region" description="Helical" evidence="13">
    <location>
        <begin position="128"/>
        <end position="149"/>
    </location>
</feature>
<comment type="caution">
    <text evidence="14">The sequence shown here is derived from an EMBL/GenBank/DDBJ whole genome shotgun (WGS) entry which is preliminary data.</text>
</comment>
<dbReference type="EMBL" id="JAWDES010000006">
    <property type="protein sequence ID" value="MDU0261364.1"/>
    <property type="molecule type" value="Genomic_DNA"/>
</dbReference>
<keyword evidence="4" id="KW-1003">Cell membrane</keyword>
<evidence type="ECO:0000313" key="15">
    <source>
        <dbReference type="EMBL" id="MDU0261364.1"/>
    </source>
</evidence>
<dbReference type="AlphaFoldDB" id="A0AA37KTL4"/>
<keyword evidence="3" id="KW-0813">Transport</keyword>
<protein>
    <submittedName>
        <fullName evidence="14">Potassium transporter</fullName>
    </submittedName>
    <submittedName>
        <fullName evidence="15">TrkH family potassium uptake protein</fullName>
    </submittedName>
</protein>
<evidence type="ECO:0000256" key="10">
    <source>
        <dbReference type="ARBA" id="ARBA00023065"/>
    </source>
</evidence>
<feature type="binding site" evidence="12">
    <location>
        <position position="111"/>
    </location>
    <ligand>
        <name>K(+)</name>
        <dbReference type="ChEBI" id="CHEBI:29103"/>
    </ligand>
</feature>
<feature type="transmembrane region" description="Helical" evidence="13">
    <location>
        <begin position="36"/>
        <end position="58"/>
    </location>
</feature>
<sequence length="481" mass="52540">MRVDVVLRYVGVVMLFIALFMLLSAGISFVSGMDSAFYPLLLASLLTALLGAFPLIFVERTQQITNKEGFCIVVGSWLVACLVGMFPYLIWGGEFSLVNAWFESVSGFTTTGSTILNDIEVLPRGLQFWRMSSTWIGGMGVVMFALLILPSLGRNKMTLSSVELSTLAKDNYRYRTQIIVQILLVVYVGLTVLTTVLLKMAGMNWFDSLCHAMSACATSGFSTKNASIAYFNSPMIDTILIFAMATAGIHFGLIYATVTGKRNNIFRSEVTRWYLVMLLGGGLLIAVSLFAANIYPTFSAAFHHALFQFVSLVTTTGFATADSNQWTSFAVILLIFGSIVCACAGSTAGGIKTNRLVLAMKMMRTRLRQQQHPNAIIRIKLDGVIQENEALHSVMIFIVAYLMLILAGTVLGTMFGVDLMTSFSGSVASIGNVGPGFGQVGAMDNFSSVPGVFKISSSLLMLLGRLEIFGLIQLFFIKWWR</sequence>
<keyword evidence="6" id="KW-0633">Potassium transport</keyword>
<feature type="transmembrane region" description="Helical" evidence="13">
    <location>
        <begin position="7"/>
        <end position="30"/>
    </location>
</feature>
<evidence type="ECO:0000256" key="11">
    <source>
        <dbReference type="ARBA" id="ARBA00023136"/>
    </source>
</evidence>
<feature type="transmembrane region" description="Helical" evidence="13">
    <location>
        <begin position="270"/>
        <end position="292"/>
    </location>
</feature>
<evidence type="ECO:0000256" key="1">
    <source>
        <dbReference type="ARBA" id="ARBA00004429"/>
    </source>
</evidence>
<keyword evidence="8 12" id="KW-0630">Potassium</keyword>
<feature type="binding site" evidence="12">
    <location>
        <position position="433"/>
    </location>
    <ligand>
        <name>K(+)</name>
        <dbReference type="ChEBI" id="CHEBI:29103"/>
    </ligand>
</feature>
<reference evidence="14" key="1">
    <citation type="submission" date="2022-01" db="EMBL/GenBank/DDBJ databases">
        <title>Novel bile acid biosynthetic pathways are enriched in the microbiome of centenarians.</title>
        <authorList>
            <person name="Sato Y."/>
            <person name="Atarashi K."/>
            <person name="Plichta R.D."/>
            <person name="Arai Y."/>
            <person name="Sasajima S."/>
            <person name="Kearney M.S."/>
            <person name="Suda W."/>
            <person name="Takeshita K."/>
            <person name="Sasaki T."/>
            <person name="Okamoto S."/>
            <person name="Skelly N.A."/>
            <person name="Okamura Y."/>
            <person name="Vlamakis H."/>
            <person name="Li Y."/>
            <person name="Tanoue T."/>
            <person name="Takei H."/>
            <person name="Nittono H."/>
            <person name="Narushima S."/>
            <person name="Irie J."/>
            <person name="Itoh H."/>
            <person name="Moriya K."/>
            <person name="Sugiura Y."/>
            <person name="Suematsu M."/>
            <person name="Moritoki N."/>
            <person name="Shibata S."/>
            <person name="Littman R.D."/>
            <person name="Fischbach A.M."/>
            <person name="Uwamino Y."/>
            <person name="Inoue T."/>
            <person name="Honda A."/>
            <person name="Hattori M."/>
            <person name="Murai T."/>
            <person name="Xavier J.R."/>
            <person name="Hirose N."/>
            <person name="Honda K."/>
        </authorList>
    </citation>
    <scope>NUCLEOTIDE SEQUENCE</scope>
    <source>
        <strain evidence="14">CE91-St16</strain>
    </source>
</reference>
<dbReference type="GO" id="GO:0005886">
    <property type="term" value="C:plasma membrane"/>
    <property type="evidence" value="ECO:0007669"/>
    <property type="project" value="UniProtKB-SubCell"/>
</dbReference>
<dbReference type="GO" id="GO:0015379">
    <property type="term" value="F:potassium:chloride symporter activity"/>
    <property type="evidence" value="ECO:0007669"/>
    <property type="project" value="InterPro"/>
</dbReference>
<dbReference type="PANTHER" id="PTHR32024:SF2">
    <property type="entry name" value="TRK SYSTEM POTASSIUM UPTAKE PROTEIN TRKG-RELATED"/>
    <property type="match status" value="1"/>
</dbReference>
<dbReference type="PANTHER" id="PTHR32024">
    <property type="entry name" value="TRK SYSTEM POTASSIUM UPTAKE PROTEIN TRKG-RELATED"/>
    <property type="match status" value="1"/>
</dbReference>
<evidence type="ECO:0000256" key="9">
    <source>
        <dbReference type="ARBA" id="ARBA00022989"/>
    </source>
</evidence>
<keyword evidence="12" id="KW-0479">Metal-binding</keyword>
<evidence type="ECO:0000256" key="12">
    <source>
        <dbReference type="PIRSR" id="PIRSR006247-1"/>
    </source>
</evidence>
<keyword evidence="10" id="KW-0406">Ion transport</keyword>
<feature type="binding site" evidence="12">
    <location>
        <position position="316"/>
    </location>
    <ligand>
        <name>K(+)</name>
        <dbReference type="ChEBI" id="CHEBI:29103"/>
    </ligand>
</feature>
<evidence type="ECO:0000256" key="4">
    <source>
        <dbReference type="ARBA" id="ARBA00022475"/>
    </source>
</evidence>
<feature type="binding site" evidence="12">
    <location>
        <position position="315"/>
    </location>
    <ligand>
        <name>K(+)</name>
        <dbReference type="ChEBI" id="CHEBI:29103"/>
    </ligand>
</feature>
<accession>A0AA37KTL4</accession>
<dbReference type="RefSeq" id="WP_014776567.1">
    <property type="nucleotide sequence ID" value="NZ_AP025581.1"/>
</dbReference>
<keyword evidence="11 13" id="KW-0472">Membrane</keyword>
<dbReference type="OMA" id="GSMNHFS"/>
<dbReference type="Proteomes" id="UP001055105">
    <property type="component" value="Unassembled WGS sequence"/>
</dbReference>
<keyword evidence="7 13" id="KW-0812">Transmembrane</keyword>
<feature type="binding site" evidence="12">
    <location>
        <position position="432"/>
    </location>
    <ligand>
        <name>K(+)</name>
        <dbReference type="ChEBI" id="CHEBI:29103"/>
    </ligand>
</feature>
<dbReference type="InterPro" id="IPR004772">
    <property type="entry name" value="TrkH"/>
</dbReference>
<evidence type="ECO:0000256" key="6">
    <source>
        <dbReference type="ARBA" id="ARBA00022538"/>
    </source>
</evidence>
<dbReference type="Pfam" id="PF02386">
    <property type="entry name" value="TrkH"/>
    <property type="match status" value="1"/>
</dbReference>
<dbReference type="Proteomes" id="UP001181347">
    <property type="component" value="Unassembled WGS sequence"/>
</dbReference>
<evidence type="ECO:0000256" key="5">
    <source>
        <dbReference type="ARBA" id="ARBA00022519"/>
    </source>
</evidence>
<organism evidence="14 16">
    <name type="scientific">Alistipes finegoldii</name>
    <dbReference type="NCBI Taxonomy" id="214856"/>
    <lineage>
        <taxon>Bacteria</taxon>
        <taxon>Pseudomonadati</taxon>
        <taxon>Bacteroidota</taxon>
        <taxon>Bacteroidia</taxon>
        <taxon>Bacteroidales</taxon>
        <taxon>Rikenellaceae</taxon>
        <taxon>Alistipes</taxon>
    </lineage>
</organism>
<dbReference type="PIRSF" id="PIRSF006247">
    <property type="entry name" value="TrkH"/>
    <property type="match status" value="1"/>
</dbReference>
<keyword evidence="9 13" id="KW-1133">Transmembrane helix</keyword>
<feature type="transmembrane region" description="Helical" evidence="13">
    <location>
        <begin position="70"/>
        <end position="91"/>
    </location>
</feature>
<feature type="transmembrane region" description="Helical" evidence="13">
    <location>
        <begin position="329"/>
        <end position="351"/>
    </location>
</feature>
<evidence type="ECO:0000313" key="14">
    <source>
        <dbReference type="EMBL" id="GKI19484.1"/>
    </source>
</evidence>
<comment type="similarity">
    <text evidence="2">Belongs to the TrkH potassium transport family.</text>
</comment>
<evidence type="ECO:0000256" key="7">
    <source>
        <dbReference type="ARBA" id="ARBA00022692"/>
    </source>
</evidence>
<feature type="transmembrane region" description="Helical" evidence="13">
    <location>
        <begin position="455"/>
        <end position="477"/>
    </location>
</feature>
<dbReference type="InterPro" id="IPR003445">
    <property type="entry name" value="Cat_transpt"/>
</dbReference>
<dbReference type="GO" id="GO:0046872">
    <property type="term" value="F:metal ion binding"/>
    <property type="evidence" value="ECO:0007669"/>
    <property type="project" value="UniProtKB-KW"/>
</dbReference>
<feature type="transmembrane region" description="Helical" evidence="13">
    <location>
        <begin position="178"/>
        <end position="198"/>
    </location>
</feature>
<proteinExistence type="inferred from homology"/>
<gene>
    <name evidence="14" type="ORF">CE91St16_23920</name>
    <name evidence="15" type="ORF">RVH17_14820</name>
</gene>
<dbReference type="EMBL" id="BQOL01000001">
    <property type="protein sequence ID" value="GKI19484.1"/>
    <property type="molecule type" value="Genomic_DNA"/>
</dbReference>
<evidence type="ECO:0000256" key="3">
    <source>
        <dbReference type="ARBA" id="ARBA00022448"/>
    </source>
</evidence>
<evidence type="ECO:0000256" key="13">
    <source>
        <dbReference type="SAM" id="Phobius"/>
    </source>
</evidence>
<evidence type="ECO:0000313" key="16">
    <source>
        <dbReference type="Proteomes" id="UP001055105"/>
    </source>
</evidence>
<name>A0AA37KTL4_9BACT</name>
<keyword evidence="5" id="KW-0997">Cell inner membrane</keyword>
<reference evidence="15" key="2">
    <citation type="submission" date="2023-10" db="EMBL/GenBank/DDBJ databases">
        <title>Genome Sequence of the Bacteria from From Gut Wall in Crohn's Disease.</title>
        <authorList>
            <person name="Rodriguez-Palacios A."/>
        </authorList>
    </citation>
    <scope>NUCLEOTIDE SEQUENCE</scope>
    <source>
        <strain evidence="15">CavFT-hAR58</strain>
    </source>
</reference>
<feature type="transmembrane region" description="Helical" evidence="13">
    <location>
        <begin position="239"/>
        <end position="258"/>
    </location>
</feature>